<evidence type="ECO:0000256" key="5">
    <source>
        <dbReference type="ARBA" id="ARBA00022741"/>
    </source>
</evidence>
<dbReference type="GO" id="GO:0009307">
    <property type="term" value="P:DNA restriction-modification system"/>
    <property type="evidence" value="ECO:0007669"/>
    <property type="project" value="UniProtKB-KW"/>
</dbReference>
<dbReference type="InterPro" id="IPR021810">
    <property type="entry name" value="T1RH-like_C"/>
</dbReference>
<dbReference type="PANTHER" id="PTHR30195">
    <property type="entry name" value="TYPE I SITE-SPECIFIC DEOXYRIBONUCLEASE PROTEIN SUBUNIT M AND R"/>
    <property type="match status" value="1"/>
</dbReference>
<keyword evidence="10" id="KW-0238">DNA-binding</keyword>
<dbReference type="NCBIfam" id="TIGR00348">
    <property type="entry name" value="hsdR"/>
    <property type="match status" value="1"/>
</dbReference>
<dbReference type="SMART" id="SM00487">
    <property type="entry name" value="DEXDc"/>
    <property type="match status" value="1"/>
</dbReference>
<feature type="domain" description="Helicase ATP-binding" evidence="11">
    <location>
        <begin position="141"/>
        <end position="324"/>
    </location>
</feature>
<dbReference type="InterPro" id="IPR055180">
    <property type="entry name" value="HsdR_RecA-like_helicase_dom_2"/>
</dbReference>
<evidence type="ECO:0000256" key="9">
    <source>
        <dbReference type="ARBA" id="ARBA00022840"/>
    </source>
</evidence>
<dbReference type="InterPro" id="IPR007409">
    <property type="entry name" value="Restrct_endonuc_type1_HsdR_N"/>
</dbReference>
<evidence type="ECO:0000256" key="1">
    <source>
        <dbReference type="ARBA" id="ARBA00000851"/>
    </source>
</evidence>
<dbReference type="Pfam" id="PF18766">
    <property type="entry name" value="SWI2_SNF2"/>
    <property type="match status" value="1"/>
</dbReference>
<dbReference type="CDD" id="cd18030">
    <property type="entry name" value="DEXHc_RE_I_HsdR"/>
    <property type="match status" value="1"/>
</dbReference>
<dbReference type="AlphaFoldDB" id="B9TB59"/>
<comment type="similarity">
    <text evidence="2">Belongs to the HsdR family.</text>
</comment>
<dbReference type="InterPro" id="IPR051268">
    <property type="entry name" value="Type-I_R_enzyme_R_subunit"/>
</dbReference>
<evidence type="ECO:0000313" key="13">
    <source>
        <dbReference type="Proteomes" id="UP000008311"/>
    </source>
</evidence>
<dbReference type="CDD" id="cd22332">
    <property type="entry name" value="HsdR_N"/>
    <property type="match status" value="1"/>
</dbReference>
<dbReference type="Gene3D" id="3.90.1570.50">
    <property type="match status" value="1"/>
</dbReference>
<dbReference type="InterPro" id="IPR014001">
    <property type="entry name" value="Helicase_ATP-bd"/>
</dbReference>
<dbReference type="STRING" id="3988.B9TB59"/>
<evidence type="ECO:0000256" key="8">
    <source>
        <dbReference type="ARBA" id="ARBA00022801"/>
    </source>
</evidence>
<proteinExistence type="inferred from homology"/>
<dbReference type="InterPro" id="IPR004473">
    <property type="entry name" value="Restrct_endonuc_typeI_HsdR"/>
</dbReference>
<gene>
    <name evidence="12" type="ORF">RCOM_0045120</name>
</gene>
<keyword evidence="13" id="KW-1185">Reference proteome</keyword>
<dbReference type="Pfam" id="PF22679">
    <property type="entry name" value="T1R_D3-like"/>
    <property type="match status" value="1"/>
</dbReference>
<evidence type="ECO:0000256" key="2">
    <source>
        <dbReference type="ARBA" id="ARBA00008598"/>
    </source>
</evidence>
<evidence type="ECO:0000256" key="6">
    <source>
        <dbReference type="ARBA" id="ARBA00022747"/>
    </source>
</evidence>
<reference evidence="13" key="1">
    <citation type="journal article" date="2010" name="Nat. Biotechnol.">
        <title>Draft genome sequence of the oilseed species Ricinus communis.</title>
        <authorList>
            <person name="Chan A.P."/>
            <person name="Crabtree J."/>
            <person name="Zhao Q."/>
            <person name="Lorenzi H."/>
            <person name="Orvis J."/>
            <person name="Puiu D."/>
            <person name="Melake-Berhan A."/>
            <person name="Jones K.M."/>
            <person name="Redman J."/>
            <person name="Chen G."/>
            <person name="Cahoon E.B."/>
            <person name="Gedil M."/>
            <person name="Stanke M."/>
            <person name="Haas B.J."/>
            <person name="Wortman J.R."/>
            <person name="Fraser-Liggett C.M."/>
            <person name="Ravel J."/>
            <person name="Rabinowicz P.D."/>
        </authorList>
    </citation>
    <scope>NUCLEOTIDE SEQUENCE [LARGE SCALE GENOMIC DNA]</scope>
    <source>
        <strain evidence="13">cv. Hale</strain>
    </source>
</reference>
<dbReference type="Gene3D" id="3.40.50.300">
    <property type="entry name" value="P-loop containing nucleotide triphosphate hydrolases"/>
    <property type="match status" value="2"/>
</dbReference>
<organism evidence="12 13">
    <name type="scientific">Ricinus communis</name>
    <name type="common">Castor bean</name>
    <dbReference type="NCBI Taxonomy" id="3988"/>
    <lineage>
        <taxon>Eukaryota</taxon>
        <taxon>Viridiplantae</taxon>
        <taxon>Streptophyta</taxon>
        <taxon>Embryophyta</taxon>
        <taxon>Tracheophyta</taxon>
        <taxon>Spermatophyta</taxon>
        <taxon>Magnoliopsida</taxon>
        <taxon>eudicotyledons</taxon>
        <taxon>Gunneridae</taxon>
        <taxon>Pentapetalae</taxon>
        <taxon>rosids</taxon>
        <taxon>fabids</taxon>
        <taxon>Malpighiales</taxon>
        <taxon>Euphorbiaceae</taxon>
        <taxon>Acalyphoideae</taxon>
        <taxon>Acalypheae</taxon>
        <taxon>Ricinus</taxon>
    </lineage>
</organism>
<keyword evidence="7" id="KW-0255">Endonuclease</keyword>
<keyword evidence="5" id="KW-0547">Nucleotide-binding</keyword>
<dbReference type="GO" id="GO:0009035">
    <property type="term" value="F:type I site-specific deoxyribonuclease activity"/>
    <property type="evidence" value="ECO:0007669"/>
    <property type="project" value="UniProtKB-EC"/>
</dbReference>
<dbReference type="PANTHER" id="PTHR30195:SF15">
    <property type="entry name" value="TYPE I RESTRICTION ENZYME HINDI ENDONUCLEASE SUBUNIT"/>
    <property type="match status" value="1"/>
</dbReference>
<dbReference type="CDD" id="cd18800">
    <property type="entry name" value="SF2_C_EcoR124I-like"/>
    <property type="match status" value="1"/>
</dbReference>
<evidence type="ECO:0000313" key="12">
    <source>
        <dbReference type="EMBL" id="EEF26905.1"/>
    </source>
</evidence>
<dbReference type="Pfam" id="PF11867">
    <property type="entry name" value="T1RH-like_C"/>
    <property type="match status" value="1"/>
</dbReference>
<evidence type="ECO:0000256" key="3">
    <source>
        <dbReference type="ARBA" id="ARBA00012654"/>
    </source>
</evidence>
<dbReference type="InterPro" id="IPR027417">
    <property type="entry name" value="P-loop_NTPase"/>
</dbReference>
<dbReference type="InterPro" id="IPR040980">
    <property type="entry name" value="SWI2_SNF2"/>
</dbReference>
<dbReference type="Proteomes" id="UP000008311">
    <property type="component" value="Unassembled WGS sequence"/>
</dbReference>
<dbReference type="SUPFAM" id="SSF52540">
    <property type="entry name" value="P-loop containing nucleoside triphosphate hydrolases"/>
    <property type="match status" value="2"/>
</dbReference>
<name>B9TB59_RICCO</name>
<dbReference type="GO" id="GO:0005524">
    <property type="term" value="F:ATP binding"/>
    <property type="evidence" value="ECO:0007669"/>
    <property type="project" value="UniProtKB-KW"/>
</dbReference>
<dbReference type="EC" id="3.1.21.3" evidence="3"/>
<comment type="catalytic activity">
    <reaction evidence="1">
        <text>Endonucleolytic cleavage of DNA to give random double-stranded fragments with terminal 5'-phosphates, ATP is simultaneously hydrolyzed.</text>
        <dbReference type="EC" id="3.1.21.3"/>
    </reaction>
</comment>
<dbReference type="GO" id="GO:0003677">
    <property type="term" value="F:DNA binding"/>
    <property type="evidence" value="ECO:0007669"/>
    <property type="project" value="UniProtKB-KW"/>
</dbReference>
<evidence type="ECO:0000259" key="11">
    <source>
        <dbReference type="PROSITE" id="PS51192"/>
    </source>
</evidence>
<evidence type="ECO:0000256" key="10">
    <source>
        <dbReference type="ARBA" id="ARBA00023125"/>
    </source>
</evidence>
<protein>
    <recommendedName>
        <fullName evidence="3">type I site-specific deoxyribonuclease</fullName>
        <ecNumber evidence="3">3.1.21.3</ecNumber>
    </recommendedName>
</protein>
<dbReference type="PROSITE" id="PS51192">
    <property type="entry name" value="HELICASE_ATP_BIND_1"/>
    <property type="match status" value="1"/>
</dbReference>
<keyword evidence="9" id="KW-0067">ATP-binding</keyword>
<dbReference type="Pfam" id="PF04313">
    <property type="entry name" value="HSDR_N"/>
    <property type="match status" value="1"/>
</dbReference>
<dbReference type="InParanoid" id="B9TB59"/>
<keyword evidence="6" id="KW-0680">Restriction system</keyword>
<dbReference type="EMBL" id="EQ976207">
    <property type="protein sequence ID" value="EEF26905.1"/>
    <property type="molecule type" value="Genomic_DNA"/>
</dbReference>
<evidence type="ECO:0000256" key="7">
    <source>
        <dbReference type="ARBA" id="ARBA00022759"/>
    </source>
</evidence>
<accession>B9TB59</accession>
<sequence length="903" mass="101065">MVAFVNGLPLSVIELKNPADEKADVYAAFNQIGNYKNEIPQLFEPNVVCVISDGTVARIGSISADQERFMPWRVADGLDNPDQHLELEVLVKGLFERKTFLTYLRHFVAYTTNGAGTFKVVAGYHQYHGVLKGVERALESIHNRRDGKGGVMWFTQGSGKSFLAVFYVGLLREHPDLENPTIVVVTDRKDLDGQLYETFASCRIPLRTVPVQATDRADLKKHLSEQVAGGIFFTTIQKFAPEKGMDTVEELSDRHNIIVICDEAHRTQYGFKSELDKKGEKYRYGLAKYMHDALPNALYLGLTGTPISENDRDTEAVFGTYVDIYDVLASQKDGTTVPIHYEQRIIDLAVNKDELDSLDDELEKLLEDDPEEQSTKTISALSRLESIAMADGRLEKLADDLVAHWDDRLETIDGKGMIVAISRKAAVGLYDEIIKRRPEWHADDIDKGVIKVVMTSPASDPANLRKHATSAQEKKMLEKRIKDPDDPLRLVIVRDMWLTGFDAPCLHTLYVDKPMRGQGLMQAVARVNRVWKDKPGGLVVDYIGIGEELKAAIAQYTRARGHDHGEPVEFIDEALSILKETIGIIRDMLHGIDLTGVATDAKRALAALPLAMNHLVKLNQKKEGAKEDEKPEGVKRFLDQVVKLTKAQALAGTHPDALLLRNEIAFYQAVRAGLVKFTSVGAGKSKVEKEAAMRQIVAKGVLVNGVTDLYKTLGVDKPDISVLDETFLNKLGEIPQKNLAAELLQRLIDDEIHARAQRNTTQALKFSKKLAEAIKKYTNRGLTSAQVIEELIKLAKEIAKDQPPPDMTEDEFAFYEALRENESAVREMGDPILKALAHELTDKLRKSATIDWQKRETARARMRLLVKVMLTKYKYPPDKQPEAVEKVIEQAELYADQWAVEGA</sequence>
<keyword evidence="4" id="KW-0540">Nuclease</keyword>
<evidence type="ECO:0000256" key="4">
    <source>
        <dbReference type="ARBA" id="ARBA00022722"/>
    </source>
</evidence>
<keyword evidence="8" id="KW-0378">Hydrolase</keyword>